<evidence type="ECO:0000313" key="11">
    <source>
        <dbReference type="Proteomes" id="UP001342826"/>
    </source>
</evidence>
<evidence type="ECO:0000256" key="4">
    <source>
        <dbReference type="ARBA" id="ARBA00008236"/>
    </source>
</evidence>
<keyword evidence="6" id="KW-0645">Protease</keyword>
<evidence type="ECO:0000256" key="7">
    <source>
        <dbReference type="ARBA" id="ARBA00022723"/>
    </source>
</evidence>
<dbReference type="InterPro" id="IPR035097">
    <property type="entry name" value="M29_N-terminal"/>
</dbReference>
<accession>A0ABU6NUJ7</accession>
<comment type="cofactor">
    <cofactor evidence="1">
        <name>Co(2+)</name>
        <dbReference type="ChEBI" id="CHEBI:48828"/>
    </cofactor>
</comment>
<keyword evidence="9" id="KW-0482">Metalloprotease</keyword>
<dbReference type="PANTHER" id="PTHR34448">
    <property type="entry name" value="AMINOPEPTIDASE"/>
    <property type="match status" value="1"/>
</dbReference>
<keyword evidence="11" id="KW-1185">Reference proteome</keyword>
<evidence type="ECO:0000256" key="3">
    <source>
        <dbReference type="ARBA" id="ARBA00001947"/>
    </source>
</evidence>
<comment type="cofactor">
    <cofactor evidence="2">
        <name>Mg(2+)</name>
        <dbReference type="ChEBI" id="CHEBI:18420"/>
    </cofactor>
</comment>
<keyword evidence="5 10" id="KW-0031">Aminopeptidase</keyword>
<sequence length="414" mass="46757">MAAFEEKIQKYAELAVKVGVNIQKGQTLVIFASISAVDFVRKLSRIAYENGAGQVYIEWSDEKLQRLECELASEEALTNIPMWKIKGYEKMAGDGAAFLYVLSPYIDNMEGIDPDRINLVANAVSEASRHFMEGLISMQVAWSVVAIPTVQWAKKVFPQLESKEGIVELWESIFHATRIDCNNPVTAWKEHLDGLNEKTELLNNRSFRFLHFKGPGTNLTIELPKNHLWVNGLNRNVKGTPFICNLPTEEVYTTPLKTGVNGTVQITKPLVYDGQLIDGFTLTFEKGRIIDFSAKSGYEQLKQMISTDEGTRYIGEVALVPHHSPISISNLIYYHTLFDENAACHIAIGHAYTTGLKDGRMMTTEEREENNINSSLIHIDVMIGQEQLQVDGEREDGEIEPIFLQGNWTEYYKE</sequence>
<evidence type="ECO:0000256" key="2">
    <source>
        <dbReference type="ARBA" id="ARBA00001946"/>
    </source>
</evidence>
<name>A0ABU6NUJ7_9BACI</name>
<dbReference type="EMBL" id="JARTFS010000005">
    <property type="protein sequence ID" value="MED4400812.1"/>
    <property type="molecule type" value="Genomic_DNA"/>
</dbReference>
<dbReference type="PRINTS" id="PR00919">
    <property type="entry name" value="THERMOPTASE"/>
</dbReference>
<evidence type="ECO:0000256" key="8">
    <source>
        <dbReference type="ARBA" id="ARBA00022801"/>
    </source>
</evidence>
<evidence type="ECO:0000256" key="6">
    <source>
        <dbReference type="ARBA" id="ARBA00022670"/>
    </source>
</evidence>
<dbReference type="RefSeq" id="WP_066226155.1">
    <property type="nucleotide sequence ID" value="NZ_JARTFQ010000005.1"/>
</dbReference>
<dbReference type="PANTHER" id="PTHR34448:SF3">
    <property type="entry name" value="AMINOPEPTIDASE AMPS"/>
    <property type="match status" value="1"/>
</dbReference>
<dbReference type="Gene3D" id="3.40.1830.10">
    <property type="entry name" value="Thermophilic metalloprotease (M29)"/>
    <property type="match status" value="1"/>
</dbReference>
<dbReference type="GeneID" id="301139947"/>
<dbReference type="InterPro" id="IPR052170">
    <property type="entry name" value="M29_Exopeptidase"/>
</dbReference>
<evidence type="ECO:0000256" key="9">
    <source>
        <dbReference type="ARBA" id="ARBA00023049"/>
    </source>
</evidence>
<comment type="cofactor">
    <cofactor evidence="3">
        <name>Zn(2+)</name>
        <dbReference type="ChEBI" id="CHEBI:29105"/>
    </cofactor>
</comment>
<evidence type="ECO:0000256" key="1">
    <source>
        <dbReference type="ARBA" id="ARBA00001941"/>
    </source>
</evidence>
<protein>
    <submittedName>
        <fullName evidence="10">Aminopeptidase</fullName>
    </submittedName>
</protein>
<dbReference type="Pfam" id="PF02073">
    <property type="entry name" value="Peptidase_M29"/>
    <property type="match status" value="1"/>
</dbReference>
<comment type="caution">
    <text evidence="10">The sequence shown here is derived from an EMBL/GenBank/DDBJ whole genome shotgun (WGS) entry which is preliminary data.</text>
</comment>
<dbReference type="Proteomes" id="UP001342826">
    <property type="component" value="Unassembled WGS sequence"/>
</dbReference>
<proteinExistence type="inferred from homology"/>
<dbReference type="GO" id="GO:0004177">
    <property type="term" value="F:aminopeptidase activity"/>
    <property type="evidence" value="ECO:0007669"/>
    <property type="project" value="UniProtKB-KW"/>
</dbReference>
<keyword evidence="8" id="KW-0378">Hydrolase</keyword>
<dbReference type="SUPFAM" id="SSF144052">
    <property type="entry name" value="Thermophilic metalloprotease-like"/>
    <property type="match status" value="1"/>
</dbReference>
<reference evidence="10 11" key="1">
    <citation type="submission" date="2023-03" db="EMBL/GenBank/DDBJ databases">
        <title>Bacillus Genome Sequencing.</title>
        <authorList>
            <person name="Dunlap C."/>
        </authorList>
    </citation>
    <scope>NUCLEOTIDE SEQUENCE [LARGE SCALE GENOMIC DNA]</scope>
    <source>
        <strain evidence="10 11">NRS-1717</strain>
    </source>
</reference>
<gene>
    <name evidence="10" type="ORF">P9271_05635</name>
</gene>
<evidence type="ECO:0000256" key="5">
    <source>
        <dbReference type="ARBA" id="ARBA00022438"/>
    </source>
</evidence>
<keyword evidence="7" id="KW-0479">Metal-binding</keyword>
<organism evidence="10 11">
    <name type="scientific">Metabacillus fastidiosus</name>
    <dbReference type="NCBI Taxonomy" id="1458"/>
    <lineage>
        <taxon>Bacteria</taxon>
        <taxon>Bacillati</taxon>
        <taxon>Bacillota</taxon>
        <taxon>Bacilli</taxon>
        <taxon>Bacillales</taxon>
        <taxon>Bacillaceae</taxon>
        <taxon>Metabacillus</taxon>
    </lineage>
</organism>
<comment type="similarity">
    <text evidence="4">Belongs to the peptidase M29 family.</text>
</comment>
<dbReference type="InterPro" id="IPR000787">
    <property type="entry name" value="Peptidase_M29"/>
</dbReference>
<evidence type="ECO:0000313" key="10">
    <source>
        <dbReference type="EMBL" id="MED4400812.1"/>
    </source>
</evidence>